<gene>
    <name evidence="2" type="ORF">COU31_03560</name>
</gene>
<feature type="transmembrane region" description="Helical" evidence="1">
    <location>
        <begin position="21"/>
        <end position="40"/>
    </location>
</feature>
<evidence type="ECO:0000313" key="2">
    <source>
        <dbReference type="EMBL" id="PIT87331.1"/>
    </source>
</evidence>
<dbReference type="Proteomes" id="UP000231183">
    <property type="component" value="Unassembled WGS sequence"/>
</dbReference>
<dbReference type="AlphaFoldDB" id="A0A2M6W3H1"/>
<accession>A0A2M6W3H1</accession>
<sequence>MITHRMSTKMTPEPPVRFYKTIAITFLILTIALLAVVIFFTSKNATITIVAKSDNKNVNLAIDVSQSGVQNSLKGTVSSTVFSFTQNYYPTSNKVANGLATGEVTIYNDSSLDQPLVQTTRFLTASGVLFRLSEAVNAPANGSVKAKVYADQEGVTGDIGPSSFTIPGLSADRQKQVYAKSATAMSGGVRKVGVLSNDDLIAAKIDYLSKAKASYLSSMPALATGVDVVISIKPSDNIVVNKQVGDQIDQFSLSGDLTVVLVSYTKTELQTIVSNELSKKIDTNLEKVLSVGKDLQVSLSNYDLTAQTARLSVYQDVLVTLDANGSKLGAVNFFNKSKDEIQRYIMGLSHVVGVDVKFSPGWMRSAPSATDRIKVVVKNVK</sequence>
<evidence type="ECO:0000313" key="3">
    <source>
        <dbReference type="Proteomes" id="UP000231183"/>
    </source>
</evidence>
<name>A0A2M6W3H1_9BACT</name>
<evidence type="ECO:0008006" key="4">
    <source>
        <dbReference type="Google" id="ProtNLM"/>
    </source>
</evidence>
<keyword evidence="1" id="KW-0812">Transmembrane</keyword>
<organism evidence="2 3">
    <name type="scientific">Candidatus Magasanikbacteria bacterium CG10_big_fil_rev_8_21_14_0_10_40_10</name>
    <dbReference type="NCBI Taxonomy" id="1974648"/>
    <lineage>
        <taxon>Bacteria</taxon>
        <taxon>Candidatus Magasanikiibacteriota</taxon>
    </lineage>
</organism>
<keyword evidence="1" id="KW-1133">Transmembrane helix</keyword>
<proteinExistence type="predicted"/>
<keyword evidence="1" id="KW-0472">Membrane</keyword>
<dbReference type="EMBL" id="PFBX01000037">
    <property type="protein sequence ID" value="PIT87331.1"/>
    <property type="molecule type" value="Genomic_DNA"/>
</dbReference>
<reference evidence="3" key="1">
    <citation type="submission" date="2017-09" db="EMBL/GenBank/DDBJ databases">
        <title>Depth-based differentiation of microbial function through sediment-hosted aquifers and enrichment of novel symbionts in the deep terrestrial subsurface.</title>
        <authorList>
            <person name="Probst A.J."/>
            <person name="Ladd B."/>
            <person name="Jarett J.K."/>
            <person name="Geller-Mcgrath D.E."/>
            <person name="Sieber C.M.K."/>
            <person name="Emerson J.B."/>
            <person name="Anantharaman K."/>
            <person name="Thomas B.C."/>
            <person name="Malmstrom R."/>
            <person name="Stieglmeier M."/>
            <person name="Klingl A."/>
            <person name="Woyke T."/>
            <person name="Ryan C.M."/>
            <person name="Banfield J.F."/>
        </authorList>
    </citation>
    <scope>NUCLEOTIDE SEQUENCE [LARGE SCALE GENOMIC DNA]</scope>
</reference>
<protein>
    <recommendedName>
        <fullName evidence="4">Baseplate protein J-like domain-containing protein</fullName>
    </recommendedName>
</protein>
<evidence type="ECO:0000256" key="1">
    <source>
        <dbReference type="SAM" id="Phobius"/>
    </source>
</evidence>
<comment type="caution">
    <text evidence="2">The sequence shown here is derived from an EMBL/GenBank/DDBJ whole genome shotgun (WGS) entry which is preliminary data.</text>
</comment>